<accession>A0ABP6SVI7</accession>
<dbReference type="InterPro" id="IPR054384">
    <property type="entry name" value="SecDF_P1_head"/>
</dbReference>
<proteinExistence type="predicted"/>
<dbReference type="EMBL" id="BAAAYN010000017">
    <property type="protein sequence ID" value="GAA3386424.1"/>
    <property type="molecule type" value="Genomic_DNA"/>
</dbReference>
<protein>
    <recommendedName>
        <fullName evidence="3">SecDF P1 head subdomain domain-containing protein</fullName>
    </recommendedName>
</protein>
<reference evidence="5" key="1">
    <citation type="journal article" date="2019" name="Int. J. Syst. Evol. Microbiol.">
        <title>The Global Catalogue of Microorganisms (GCM) 10K type strain sequencing project: providing services to taxonomists for standard genome sequencing and annotation.</title>
        <authorList>
            <consortium name="The Broad Institute Genomics Platform"/>
            <consortium name="The Broad Institute Genome Sequencing Center for Infectious Disease"/>
            <person name="Wu L."/>
            <person name="Ma J."/>
        </authorList>
    </citation>
    <scope>NUCLEOTIDE SEQUENCE [LARGE SCALE GENOMIC DNA]</scope>
    <source>
        <strain evidence="5">JCM 9458</strain>
    </source>
</reference>
<gene>
    <name evidence="4" type="ORF">GCM10020369_23660</name>
</gene>
<evidence type="ECO:0000256" key="2">
    <source>
        <dbReference type="SAM" id="Phobius"/>
    </source>
</evidence>
<feature type="transmembrane region" description="Helical" evidence="2">
    <location>
        <begin position="57"/>
        <end position="83"/>
    </location>
</feature>
<feature type="compositionally biased region" description="Basic and acidic residues" evidence="1">
    <location>
        <begin position="7"/>
        <end position="17"/>
    </location>
</feature>
<keyword evidence="2" id="KW-1133">Transmembrane helix</keyword>
<dbReference type="Gene3D" id="3.30.1360.200">
    <property type="match status" value="1"/>
</dbReference>
<feature type="region of interest" description="Disordered" evidence="1">
    <location>
        <begin position="1"/>
        <end position="36"/>
    </location>
</feature>
<keyword evidence="5" id="KW-1185">Reference proteome</keyword>
<organism evidence="4 5">
    <name type="scientific">Cryptosporangium minutisporangium</name>
    <dbReference type="NCBI Taxonomy" id="113569"/>
    <lineage>
        <taxon>Bacteria</taxon>
        <taxon>Bacillati</taxon>
        <taxon>Actinomycetota</taxon>
        <taxon>Actinomycetes</taxon>
        <taxon>Cryptosporangiales</taxon>
        <taxon>Cryptosporangiaceae</taxon>
        <taxon>Cryptosporangium</taxon>
    </lineage>
</organism>
<keyword evidence="2" id="KW-0472">Membrane</keyword>
<sequence length="228" mass="23737">MQDGAEEERSVRVDHVTEPAARAVTAEPRPTLSGGSDAVASIEHRIGVQSDSGRRTVLSLVGGSVVLLIVAMVTILVAGLAFWRSSDPAPAESAAQSYTGALGEPLRIVPVRSVTPGGCKGSGTPGRTADDGCFTLGSGGMTVTMVERVNTALRDGRWLVEVRFSSADTVAFRALTSQHVGKRLALVLGRTVLAAPEVSQTISAGKVQIVGAFTKKDVDAIFTELTTH</sequence>
<evidence type="ECO:0000313" key="5">
    <source>
        <dbReference type="Proteomes" id="UP001501676"/>
    </source>
</evidence>
<evidence type="ECO:0000313" key="4">
    <source>
        <dbReference type="EMBL" id="GAA3386424.1"/>
    </source>
</evidence>
<dbReference type="Pfam" id="PF22599">
    <property type="entry name" value="SecDF_P1_head"/>
    <property type="match status" value="1"/>
</dbReference>
<comment type="caution">
    <text evidence="4">The sequence shown here is derived from an EMBL/GenBank/DDBJ whole genome shotgun (WGS) entry which is preliminary data.</text>
</comment>
<evidence type="ECO:0000259" key="3">
    <source>
        <dbReference type="Pfam" id="PF22599"/>
    </source>
</evidence>
<dbReference type="Proteomes" id="UP001501676">
    <property type="component" value="Unassembled WGS sequence"/>
</dbReference>
<evidence type="ECO:0000256" key="1">
    <source>
        <dbReference type="SAM" id="MobiDB-lite"/>
    </source>
</evidence>
<feature type="domain" description="SecDF P1 head subdomain" evidence="3">
    <location>
        <begin position="154"/>
        <end position="219"/>
    </location>
</feature>
<keyword evidence="2" id="KW-0812">Transmembrane</keyword>
<name>A0ABP6SVI7_9ACTN</name>